<dbReference type="Proteomes" id="UP000324194">
    <property type="component" value="Chromosome 1"/>
</dbReference>
<comment type="similarity">
    <text evidence="8">Belongs to the RNR ribonuclease family. RNase R subfamily.</text>
</comment>
<dbReference type="HAMAP" id="MF_01895">
    <property type="entry name" value="RNase_R"/>
    <property type="match status" value="1"/>
</dbReference>
<dbReference type="Pfam" id="PF17876">
    <property type="entry name" value="CSD2"/>
    <property type="match status" value="1"/>
</dbReference>
<dbReference type="InterPro" id="IPR011129">
    <property type="entry name" value="CSD"/>
</dbReference>
<evidence type="ECO:0000256" key="8">
    <source>
        <dbReference type="HAMAP-Rule" id="MF_01895"/>
    </source>
</evidence>
<keyword evidence="5 8" id="KW-0378">Hydrolase</keyword>
<feature type="compositionally biased region" description="Basic and acidic residues" evidence="9">
    <location>
        <begin position="751"/>
        <end position="765"/>
    </location>
</feature>
<dbReference type="PROSITE" id="PS01175">
    <property type="entry name" value="RIBONUCLEASE_II"/>
    <property type="match status" value="1"/>
</dbReference>
<evidence type="ECO:0000313" key="12">
    <source>
        <dbReference type="Proteomes" id="UP000324194"/>
    </source>
</evidence>
<dbReference type="PANTHER" id="PTHR23355:SF9">
    <property type="entry name" value="DIS3-LIKE EXONUCLEASE 2"/>
    <property type="match status" value="1"/>
</dbReference>
<dbReference type="EMBL" id="LR699119">
    <property type="protein sequence ID" value="VVC76705.1"/>
    <property type="molecule type" value="Genomic_DNA"/>
</dbReference>
<dbReference type="GO" id="GO:0003723">
    <property type="term" value="F:RNA binding"/>
    <property type="evidence" value="ECO:0007669"/>
    <property type="project" value="UniProtKB-UniRule"/>
</dbReference>
<dbReference type="InterPro" id="IPR050180">
    <property type="entry name" value="RNR_Ribonuclease"/>
</dbReference>
<dbReference type="AlphaFoldDB" id="A0A5E4PJF9"/>
<dbReference type="NCBIfam" id="TIGR00358">
    <property type="entry name" value="3_prime_RNase"/>
    <property type="match status" value="1"/>
</dbReference>
<dbReference type="InterPro" id="IPR040476">
    <property type="entry name" value="CSD2"/>
</dbReference>
<proteinExistence type="inferred from homology"/>
<accession>A0A5E4PJF9</accession>
<gene>
    <name evidence="8 11" type="primary">rnr</name>
    <name evidence="11" type="ORF">AQUSIP_20300</name>
</gene>
<keyword evidence="7 8" id="KW-0694">RNA-binding</keyword>
<evidence type="ECO:0000256" key="2">
    <source>
        <dbReference type="ARBA" id="ARBA00004496"/>
    </source>
</evidence>
<feature type="compositionally biased region" description="Basic and acidic residues" evidence="9">
    <location>
        <begin position="1"/>
        <end position="18"/>
    </location>
</feature>
<dbReference type="PANTHER" id="PTHR23355">
    <property type="entry name" value="RIBONUCLEASE"/>
    <property type="match status" value="1"/>
</dbReference>
<dbReference type="GO" id="GO:0008859">
    <property type="term" value="F:exoribonuclease II activity"/>
    <property type="evidence" value="ECO:0007669"/>
    <property type="project" value="UniProtKB-UniRule"/>
</dbReference>
<dbReference type="InterPro" id="IPR013223">
    <property type="entry name" value="RNase_B_OB_dom"/>
</dbReference>
<dbReference type="GO" id="GO:0006402">
    <property type="term" value="P:mRNA catabolic process"/>
    <property type="evidence" value="ECO:0007669"/>
    <property type="project" value="TreeGrafter"/>
</dbReference>
<evidence type="ECO:0000256" key="3">
    <source>
        <dbReference type="ARBA" id="ARBA00022490"/>
    </source>
</evidence>
<evidence type="ECO:0000256" key="5">
    <source>
        <dbReference type="ARBA" id="ARBA00022801"/>
    </source>
</evidence>
<dbReference type="GO" id="GO:0005829">
    <property type="term" value="C:cytosol"/>
    <property type="evidence" value="ECO:0007669"/>
    <property type="project" value="TreeGrafter"/>
</dbReference>
<dbReference type="RefSeq" id="WP_148340010.1">
    <property type="nucleotide sequence ID" value="NZ_LR699119.1"/>
</dbReference>
<dbReference type="SMART" id="SM00316">
    <property type="entry name" value="S1"/>
    <property type="match status" value="1"/>
</dbReference>
<keyword evidence="6 8" id="KW-0269">Exonuclease</keyword>
<dbReference type="InterPro" id="IPR012340">
    <property type="entry name" value="NA-bd_OB-fold"/>
</dbReference>
<feature type="region of interest" description="Disordered" evidence="9">
    <location>
        <begin position="1"/>
        <end position="22"/>
    </location>
</feature>
<dbReference type="InterPro" id="IPR004476">
    <property type="entry name" value="RNase_II/RNase_R"/>
</dbReference>
<dbReference type="InterPro" id="IPR022966">
    <property type="entry name" value="RNase_II/R_CS"/>
</dbReference>
<dbReference type="SMART" id="SM00357">
    <property type="entry name" value="CSP"/>
    <property type="match status" value="2"/>
</dbReference>
<keyword evidence="4 8" id="KW-0540">Nuclease</keyword>
<organism evidence="11 12">
    <name type="scientific">Aquicella siphonis</name>
    <dbReference type="NCBI Taxonomy" id="254247"/>
    <lineage>
        <taxon>Bacteria</taxon>
        <taxon>Pseudomonadati</taxon>
        <taxon>Pseudomonadota</taxon>
        <taxon>Gammaproteobacteria</taxon>
        <taxon>Legionellales</taxon>
        <taxon>Coxiellaceae</taxon>
        <taxon>Aquicella</taxon>
    </lineage>
</organism>
<name>A0A5E4PJF9_9COXI</name>
<dbReference type="NCBIfam" id="TIGR02063">
    <property type="entry name" value="RNase_R"/>
    <property type="match status" value="1"/>
</dbReference>
<dbReference type="SUPFAM" id="SSF50249">
    <property type="entry name" value="Nucleic acid-binding proteins"/>
    <property type="match status" value="3"/>
</dbReference>
<keyword evidence="12" id="KW-1185">Reference proteome</keyword>
<sequence>MSKINNKKDPFAERESQKYENPIPSREFILEYLAERGRPATQRQIEQELNLTTSESQEALRRRLIAMCRDGQLLKNRKSAYGPLESMELIAGRVIGHKDGFGFVEPDTGGEDLFLSPRQMRTVFHGDRVLARVSNVDTRGRREAMIVEVLERHTQQIVGRFYAESGTAFVESANQRITQDILIPPDEQNGAKHGQIVVVAITDQPTQYTRPLGKIIEVLGDHMAPGLEITVAIRNHELPYIWPDDVLLEASRFAPHVTEDALDGREDLRHLPFVTIDGEDAKDFDDAVYCVPRENGGWMLYVAIADVSHYVKPGTALDKEAYNRGNSVYFPGRVIPMLPETLSNNLCSLMPDVDRLAMVCEMSIHPTGRIMKYRFCNAVFKSHARLTYNQVHAMMEKNDRRMRERFTQHVPYLEHLYDLFRVLQKSRKGRGAIDFDLPETKIVFGKDRKIEKIVPYERFDSHRVIEECMLCANICAARFLEKHKQPGLYRVHQGPTEEKLENLRRFLNEIGLSMPGHREPVPGDYAHILRVIQDRPDAHMIQTLLLRSMSQAIYSPDNRGHFGLAYDAYAHFTSPIRRYPDLLVHRAIKHILTYKKPSANEAELVRAGEHCSMTERRADDATNEVTDWLKCEFMMDKVGKEYDGVISGAMSFGVFVELAEIYVEGLVHISALPEDYYQFDPVKHVLMGERSGRRFGLGDPIKIRVARVDLDQREIDFVLAEDVREMAAGKGRGKTAKRRNEKKPRGGRGSEAPRGRKKSEQGESVKKKKKRRRR</sequence>
<feature type="domain" description="S1 motif" evidence="10">
    <location>
        <begin position="639"/>
        <end position="720"/>
    </location>
</feature>
<comment type="subcellular location">
    <subcellularLocation>
        <location evidence="2 8">Cytoplasm</location>
    </subcellularLocation>
</comment>
<dbReference type="PROSITE" id="PS50126">
    <property type="entry name" value="S1"/>
    <property type="match status" value="1"/>
</dbReference>
<dbReference type="Pfam" id="PF00575">
    <property type="entry name" value="S1"/>
    <property type="match status" value="1"/>
</dbReference>
<evidence type="ECO:0000256" key="7">
    <source>
        <dbReference type="ARBA" id="ARBA00022884"/>
    </source>
</evidence>
<keyword evidence="3 8" id="KW-0963">Cytoplasm</keyword>
<protein>
    <recommendedName>
        <fullName evidence="8">Ribonuclease R</fullName>
        <shortName evidence="8">RNase R</shortName>
        <ecNumber evidence="8">3.1.13.1</ecNumber>
    </recommendedName>
</protein>
<dbReference type="Pfam" id="PF08461">
    <property type="entry name" value="WHD_RNase_R"/>
    <property type="match status" value="1"/>
</dbReference>
<feature type="region of interest" description="Disordered" evidence="9">
    <location>
        <begin position="728"/>
        <end position="774"/>
    </location>
</feature>
<dbReference type="FunFam" id="2.40.50.140:FF:000213">
    <property type="entry name" value="Ribonuclease R"/>
    <property type="match status" value="1"/>
</dbReference>
<evidence type="ECO:0000256" key="4">
    <source>
        <dbReference type="ARBA" id="ARBA00022722"/>
    </source>
</evidence>
<dbReference type="SMART" id="SM00955">
    <property type="entry name" value="RNB"/>
    <property type="match status" value="1"/>
</dbReference>
<dbReference type="CDD" id="cd04471">
    <property type="entry name" value="S1_RNase_R"/>
    <property type="match status" value="1"/>
</dbReference>
<feature type="compositionally biased region" description="Basic residues" evidence="9">
    <location>
        <begin position="731"/>
        <end position="746"/>
    </location>
</feature>
<reference evidence="11 12" key="1">
    <citation type="submission" date="2019-08" db="EMBL/GenBank/DDBJ databases">
        <authorList>
            <person name="Guy L."/>
        </authorList>
    </citation>
    <scope>NUCLEOTIDE SEQUENCE [LARGE SCALE GENOMIC DNA]</scope>
    <source>
        <strain evidence="11 12">SGT-108</strain>
    </source>
</reference>
<dbReference type="InterPro" id="IPR001900">
    <property type="entry name" value="RNase_II/R"/>
</dbReference>
<dbReference type="InterPro" id="IPR013668">
    <property type="entry name" value="RNase_R_HTH_12"/>
</dbReference>
<evidence type="ECO:0000259" key="10">
    <source>
        <dbReference type="PROSITE" id="PS50126"/>
    </source>
</evidence>
<dbReference type="InterPro" id="IPR003029">
    <property type="entry name" value="S1_domain"/>
</dbReference>
<dbReference type="InterPro" id="IPR011805">
    <property type="entry name" value="RNase_R"/>
</dbReference>
<comment type="function">
    <text evidence="8">3'-5' exoribonuclease that releases 5'-nucleoside monophosphates and is involved in maturation of structured RNAs.</text>
</comment>
<dbReference type="Pfam" id="PF00773">
    <property type="entry name" value="RNB"/>
    <property type="match status" value="1"/>
</dbReference>
<evidence type="ECO:0000313" key="11">
    <source>
        <dbReference type="EMBL" id="VVC76705.1"/>
    </source>
</evidence>
<evidence type="ECO:0000256" key="1">
    <source>
        <dbReference type="ARBA" id="ARBA00001849"/>
    </source>
</evidence>
<comment type="catalytic activity">
    <reaction evidence="1 8">
        <text>Exonucleolytic cleavage in the 3'- to 5'-direction to yield nucleoside 5'-phosphates.</text>
        <dbReference type="EC" id="3.1.13.1"/>
    </reaction>
</comment>
<dbReference type="KEGG" id="asip:AQUSIP_20300"/>
<dbReference type="Pfam" id="PF08206">
    <property type="entry name" value="OB_RNB"/>
    <property type="match status" value="1"/>
</dbReference>
<evidence type="ECO:0000256" key="9">
    <source>
        <dbReference type="SAM" id="MobiDB-lite"/>
    </source>
</evidence>
<dbReference type="EC" id="3.1.13.1" evidence="8"/>
<evidence type="ECO:0000256" key="6">
    <source>
        <dbReference type="ARBA" id="ARBA00022839"/>
    </source>
</evidence>
<dbReference type="OrthoDB" id="9764149at2"/>
<dbReference type="Gene3D" id="2.40.50.140">
    <property type="entry name" value="Nucleic acid-binding proteins"/>
    <property type="match status" value="2"/>
</dbReference>